<dbReference type="AlphaFoldDB" id="A0A8T0HHL0"/>
<organism evidence="1 2">
    <name type="scientific">Ceratodon purpureus</name>
    <name type="common">Fire moss</name>
    <name type="synonym">Dicranum purpureum</name>
    <dbReference type="NCBI Taxonomy" id="3225"/>
    <lineage>
        <taxon>Eukaryota</taxon>
        <taxon>Viridiplantae</taxon>
        <taxon>Streptophyta</taxon>
        <taxon>Embryophyta</taxon>
        <taxon>Bryophyta</taxon>
        <taxon>Bryophytina</taxon>
        <taxon>Bryopsida</taxon>
        <taxon>Dicranidae</taxon>
        <taxon>Pseudoditrichales</taxon>
        <taxon>Ditrichaceae</taxon>
        <taxon>Ceratodon</taxon>
    </lineage>
</organism>
<reference evidence="1 2" key="1">
    <citation type="submission" date="2020-06" db="EMBL/GenBank/DDBJ databases">
        <title>WGS assembly of Ceratodon purpureus strain R40.</title>
        <authorList>
            <person name="Carey S.B."/>
            <person name="Jenkins J."/>
            <person name="Shu S."/>
            <person name="Lovell J.T."/>
            <person name="Sreedasyam A."/>
            <person name="Maumus F."/>
            <person name="Tiley G.P."/>
            <person name="Fernandez-Pozo N."/>
            <person name="Barry K."/>
            <person name="Chen C."/>
            <person name="Wang M."/>
            <person name="Lipzen A."/>
            <person name="Daum C."/>
            <person name="Saski C.A."/>
            <person name="Payton A.C."/>
            <person name="Mcbreen J.C."/>
            <person name="Conrad R.E."/>
            <person name="Kollar L.M."/>
            <person name="Olsson S."/>
            <person name="Huttunen S."/>
            <person name="Landis J.B."/>
            <person name="Wickett N.J."/>
            <person name="Johnson M.G."/>
            <person name="Rensing S.A."/>
            <person name="Grimwood J."/>
            <person name="Schmutz J."/>
            <person name="Mcdaniel S.F."/>
        </authorList>
    </citation>
    <scope>NUCLEOTIDE SEQUENCE [LARGE SCALE GENOMIC DNA]</scope>
    <source>
        <strain evidence="1 2">R40</strain>
    </source>
</reference>
<name>A0A8T0HHL0_CERPU</name>
<gene>
    <name evidence="1" type="ORF">KC19_6G182900</name>
</gene>
<evidence type="ECO:0000313" key="1">
    <source>
        <dbReference type="EMBL" id="KAG0570715.1"/>
    </source>
</evidence>
<accession>A0A8T0HHL0</accession>
<sequence length="448" mass="51201">MSSQAATEEGGPSNTSHVTIYLVPPNSATELGSVTRKRSRPSLEAGVQTPLLSPLGEIQADASKLRACSKYFDACMSGRWTAGQTQSEFYLEVQTDVHFYHDCFACMDHLVTGMRIESVADCIQLLKVASQIQYDLVIDIGVRYLAGVPWNEDEENQIREFYASGQLASDSSTDLRKRLQLPLNEEERQQSRLNLTERILRRSLQLCSTGTNSKSRKESRMLFRETFEAIVRASGPGKCNKLLQLALTMVYQESERLLTAIKKTCQERLPHASLHTKLVSKFCWLFDTLWMSSSTQAVVELVLRDQEIPRLLQTKLHFLAQLGMENRWASMMRKIFEDVLLGRLFLKTSERLALFRRWVWILKDGNFDPETPPCANLVCSFILTFPQEEQEMIFCRWLSSLDDPMQHSVYDLSEAHSLWMKHLVAKSTDGDSDPLKLNQQDLLSTWAR</sequence>
<dbReference type="PANTHER" id="PTHR31060:SF37">
    <property type="entry name" value="BTB DOMAIN-CONTAINING PROTEIN"/>
    <property type="match status" value="1"/>
</dbReference>
<dbReference type="InterPro" id="IPR038920">
    <property type="entry name" value="At3g05675-like"/>
</dbReference>
<proteinExistence type="predicted"/>
<comment type="caution">
    <text evidence="1">The sequence shown here is derived from an EMBL/GenBank/DDBJ whole genome shotgun (WGS) entry which is preliminary data.</text>
</comment>
<evidence type="ECO:0000313" key="2">
    <source>
        <dbReference type="Proteomes" id="UP000822688"/>
    </source>
</evidence>
<dbReference type="PANTHER" id="PTHR31060">
    <property type="entry name" value="OSJNBA0011J08.25 PROTEIN-RELATED"/>
    <property type="match status" value="1"/>
</dbReference>
<protein>
    <recommendedName>
        <fullName evidence="3">BTB/POZ domain-containing protein</fullName>
    </recommendedName>
</protein>
<keyword evidence="2" id="KW-1185">Reference proteome</keyword>
<evidence type="ECO:0008006" key="3">
    <source>
        <dbReference type="Google" id="ProtNLM"/>
    </source>
</evidence>
<dbReference type="EMBL" id="CM026427">
    <property type="protein sequence ID" value="KAG0570715.1"/>
    <property type="molecule type" value="Genomic_DNA"/>
</dbReference>
<dbReference type="Proteomes" id="UP000822688">
    <property type="component" value="Chromosome 6"/>
</dbReference>